<dbReference type="AlphaFoldDB" id="A0A9N9V6G2"/>
<comment type="caution">
    <text evidence="6">The sequence shown here is derived from an EMBL/GenBank/DDBJ whole genome shotgun (WGS) entry which is preliminary data.</text>
</comment>
<keyword evidence="7" id="KW-1185">Reference proteome</keyword>
<evidence type="ECO:0000256" key="1">
    <source>
        <dbReference type="ARBA" id="ARBA00006484"/>
    </source>
</evidence>
<dbReference type="PANTHER" id="PTHR24322:SF736">
    <property type="entry name" value="RETINOL DEHYDROGENASE 10"/>
    <property type="match status" value="1"/>
</dbReference>
<comment type="similarity">
    <text evidence="1 4">Belongs to the short-chain dehydrogenases/reductases (SDR) family.</text>
</comment>
<organism evidence="6 7">
    <name type="scientific">Clonostachys rhizophaga</name>
    <dbReference type="NCBI Taxonomy" id="160324"/>
    <lineage>
        <taxon>Eukaryota</taxon>
        <taxon>Fungi</taxon>
        <taxon>Dikarya</taxon>
        <taxon>Ascomycota</taxon>
        <taxon>Pezizomycotina</taxon>
        <taxon>Sordariomycetes</taxon>
        <taxon>Hypocreomycetidae</taxon>
        <taxon>Hypocreales</taxon>
        <taxon>Bionectriaceae</taxon>
        <taxon>Clonostachys</taxon>
    </lineage>
</organism>
<dbReference type="SUPFAM" id="SSF51735">
    <property type="entry name" value="NAD(P)-binding Rossmann-fold domains"/>
    <property type="match status" value="1"/>
</dbReference>
<dbReference type="PANTHER" id="PTHR24322">
    <property type="entry name" value="PKSB"/>
    <property type="match status" value="1"/>
</dbReference>
<gene>
    <name evidence="6" type="ORF">CRHIZ90672A_00016686</name>
</gene>
<dbReference type="InterPro" id="IPR002347">
    <property type="entry name" value="SDR_fam"/>
</dbReference>
<dbReference type="InterPro" id="IPR036291">
    <property type="entry name" value="NAD(P)-bd_dom_sf"/>
</dbReference>
<dbReference type="PRINTS" id="PR00080">
    <property type="entry name" value="SDRFAMILY"/>
</dbReference>
<reference evidence="6" key="1">
    <citation type="submission" date="2021-10" db="EMBL/GenBank/DDBJ databases">
        <authorList>
            <person name="Piombo E."/>
        </authorList>
    </citation>
    <scope>NUCLEOTIDE SEQUENCE</scope>
</reference>
<dbReference type="PROSITE" id="PS00061">
    <property type="entry name" value="ADH_SHORT"/>
    <property type="match status" value="1"/>
</dbReference>
<evidence type="ECO:0000313" key="7">
    <source>
        <dbReference type="Proteomes" id="UP000696573"/>
    </source>
</evidence>
<dbReference type="SMART" id="SM00822">
    <property type="entry name" value="PKS_KR"/>
    <property type="match status" value="1"/>
</dbReference>
<dbReference type="PRINTS" id="PR00081">
    <property type="entry name" value="GDHRDH"/>
</dbReference>
<dbReference type="Proteomes" id="UP000696573">
    <property type="component" value="Unassembled WGS sequence"/>
</dbReference>
<dbReference type="Pfam" id="PF00106">
    <property type="entry name" value="adh_short"/>
    <property type="match status" value="1"/>
</dbReference>
<dbReference type="InterPro" id="IPR057326">
    <property type="entry name" value="KR_dom"/>
</dbReference>
<dbReference type="GO" id="GO:0016616">
    <property type="term" value="F:oxidoreductase activity, acting on the CH-OH group of donors, NAD or NADP as acceptor"/>
    <property type="evidence" value="ECO:0007669"/>
    <property type="project" value="TreeGrafter"/>
</dbReference>
<protein>
    <recommendedName>
        <fullName evidence="5">Ketoreductase domain-containing protein</fullName>
    </recommendedName>
</protein>
<dbReference type="InterPro" id="IPR020904">
    <property type="entry name" value="Sc_DH/Rdtase_CS"/>
</dbReference>
<feature type="domain" description="Ketoreductase" evidence="5">
    <location>
        <begin position="97"/>
        <end position="281"/>
    </location>
</feature>
<evidence type="ECO:0000259" key="5">
    <source>
        <dbReference type="SMART" id="SM00822"/>
    </source>
</evidence>
<keyword evidence="3" id="KW-0560">Oxidoreductase</keyword>
<evidence type="ECO:0000313" key="6">
    <source>
        <dbReference type="EMBL" id="CAH0016723.1"/>
    </source>
</evidence>
<proteinExistence type="inferred from homology"/>
<evidence type="ECO:0000256" key="3">
    <source>
        <dbReference type="ARBA" id="ARBA00023002"/>
    </source>
</evidence>
<evidence type="ECO:0000256" key="2">
    <source>
        <dbReference type="ARBA" id="ARBA00022857"/>
    </source>
</evidence>
<evidence type="ECO:0000256" key="4">
    <source>
        <dbReference type="RuleBase" id="RU000363"/>
    </source>
</evidence>
<dbReference type="Gene3D" id="3.40.50.720">
    <property type="entry name" value="NAD(P)-binding Rossmann-like Domain"/>
    <property type="match status" value="1"/>
</dbReference>
<name>A0A9N9V6G2_9HYPO</name>
<accession>A0A9N9V6G2</accession>
<sequence length="371" mass="40516">MGIMTSSREGFTLDFVARSLATTVLHPVLTSTLAIIAGSDLPALAHVADKIASIFPHYRLALYLTAGTGLAIWGNSILNKWSANNWIRDSTWDFNKEIVLVTGGSGGIGASIISHLLAKNITTTIVVVDYVPLNWTPPDGSRVHYYQCDLSNQDQVRDVSARIKSQVGHPTVLINNAGLMRGNTLLEGSYEETSLTIRTNLTAPFLLLKEFLPDMVANNHGHIVNVGSISAEVAWPRLGDYAATKAGLATLSEALRYELRICYKAPRVRVSIARFSFVRTAMVQGEVGMNHFLFPFQHVDSVGERLADVVASGYAENVYLPGTMRYVASLVSGGPEWLQQFLIGRSARKATIVLKSTNRQQIDPKTGFLAK</sequence>
<keyword evidence="2" id="KW-0521">NADP</keyword>
<dbReference type="EMBL" id="CABFNQ020000483">
    <property type="protein sequence ID" value="CAH0016723.1"/>
    <property type="molecule type" value="Genomic_DNA"/>
</dbReference>
<dbReference type="OrthoDB" id="10253736at2759"/>